<dbReference type="InterPro" id="IPR000387">
    <property type="entry name" value="Tyr_Pase_dom"/>
</dbReference>
<reference evidence="2 3" key="1">
    <citation type="journal article" date="2013" name="Biodegradation">
        <title>Quantitative proteomic analysis of ibuprofen-degrading Patulibacter sp. strain I11.</title>
        <authorList>
            <person name="Almeida B."/>
            <person name="Kjeldal H."/>
            <person name="Lolas I."/>
            <person name="Knudsen A.D."/>
            <person name="Carvalho G."/>
            <person name="Nielsen K.L."/>
            <person name="Barreto Crespo M.T."/>
            <person name="Stensballe A."/>
            <person name="Nielsen J.L."/>
        </authorList>
    </citation>
    <scope>NUCLEOTIDE SEQUENCE [LARGE SCALE GENOMIC DNA]</scope>
    <source>
        <strain evidence="2 3">I11</strain>
    </source>
</reference>
<protein>
    <recommendedName>
        <fullName evidence="1">Tyrosine specific protein phosphatases domain-containing protein</fullName>
    </recommendedName>
</protein>
<dbReference type="EMBL" id="AGUD01000267">
    <property type="protein sequence ID" value="EHN09571.1"/>
    <property type="molecule type" value="Genomic_DNA"/>
</dbReference>
<dbReference type="Gene3D" id="3.90.190.10">
    <property type="entry name" value="Protein tyrosine phosphatase superfamily"/>
    <property type="match status" value="1"/>
</dbReference>
<evidence type="ECO:0000259" key="1">
    <source>
        <dbReference type="PROSITE" id="PS50056"/>
    </source>
</evidence>
<dbReference type="AlphaFoldDB" id="H0E9S2"/>
<evidence type="ECO:0000313" key="2">
    <source>
        <dbReference type="EMBL" id="EHN09571.1"/>
    </source>
</evidence>
<dbReference type="SMART" id="SM00195">
    <property type="entry name" value="DSPc"/>
    <property type="match status" value="1"/>
</dbReference>
<keyword evidence="3" id="KW-1185">Reference proteome</keyword>
<proteinExistence type="predicted"/>
<comment type="caution">
    <text evidence="2">The sequence shown here is derived from an EMBL/GenBank/DDBJ whole genome shotgun (WGS) entry which is preliminary data.</text>
</comment>
<dbReference type="RefSeq" id="WP_007577839.1">
    <property type="nucleotide sequence ID" value="NZ_AGUD01000267.1"/>
</dbReference>
<accession>H0E9S2</accession>
<feature type="domain" description="Tyrosine specific protein phosphatases" evidence="1">
    <location>
        <begin position="85"/>
        <end position="150"/>
    </location>
</feature>
<sequence length="161" mass="17208">MSRWFTDYGLDEVADGLHVGALPRDADDVAVLAARGVTRVVSLVDDPEYGEGEREAVSTAYAASGIAEDRVPITDFGHLLPGHLERAAALVRGARGDGDVVYLHCRAGWQRSVVAAAASLAQADGLDPLAALRVVMTRRRGADPLPHQVTDLVRWWSARAA</sequence>
<dbReference type="PANTHER" id="PTHR46274:SF6">
    <property type="entry name" value="TYR_PHOSPHATASE_2 DOMAIN-CONTAINING PROTEIN"/>
    <property type="match status" value="1"/>
</dbReference>
<dbReference type="InterPro" id="IPR020422">
    <property type="entry name" value="TYR_PHOSPHATASE_DUAL_dom"/>
</dbReference>
<dbReference type="PANTHER" id="PTHR46274">
    <property type="entry name" value="PHOSPHATIDYLINOSITOL PHOSPHATASE"/>
    <property type="match status" value="1"/>
</dbReference>
<organism evidence="2 3">
    <name type="scientific">Patulibacter medicamentivorans</name>
    <dbReference type="NCBI Taxonomy" id="1097667"/>
    <lineage>
        <taxon>Bacteria</taxon>
        <taxon>Bacillati</taxon>
        <taxon>Actinomycetota</taxon>
        <taxon>Thermoleophilia</taxon>
        <taxon>Solirubrobacterales</taxon>
        <taxon>Patulibacteraceae</taxon>
        <taxon>Patulibacter</taxon>
    </lineage>
</organism>
<name>H0E9S2_9ACTN</name>
<gene>
    <name evidence="2" type="ORF">PAI11_35940</name>
</gene>
<dbReference type="SUPFAM" id="SSF52799">
    <property type="entry name" value="(Phosphotyrosine protein) phosphatases II"/>
    <property type="match status" value="1"/>
</dbReference>
<evidence type="ECO:0000313" key="3">
    <source>
        <dbReference type="Proteomes" id="UP000005143"/>
    </source>
</evidence>
<dbReference type="Proteomes" id="UP000005143">
    <property type="component" value="Unassembled WGS sequence"/>
</dbReference>
<dbReference type="InterPro" id="IPR029021">
    <property type="entry name" value="Prot-tyrosine_phosphatase-like"/>
</dbReference>
<dbReference type="PROSITE" id="PS50056">
    <property type="entry name" value="TYR_PHOSPHATASE_2"/>
    <property type="match status" value="1"/>
</dbReference>